<accession>A0A516SM06</accession>
<keyword evidence="3" id="KW-1185">Reference proteome</keyword>
<sequence>MTPRPRYGAFNRLLESVDEAGLSTRYEYNGLGQQIREHRARQGYPPQLGRRRPPAAGGRPWPMPPPS</sequence>
<organism evidence="2 3">
    <name type="scientific">Chitinimonas arctica</name>
    <dbReference type="NCBI Taxonomy" id="2594795"/>
    <lineage>
        <taxon>Bacteria</taxon>
        <taxon>Pseudomonadati</taxon>
        <taxon>Pseudomonadota</taxon>
        <taxon>Betaproteobacteria</taxon>
        <taxon>Neisseriales</taxon>
        <taxon>Chitinibacteraceae</taxon>
        <taxon>Chitinimonas</taxon>
    </lineage>
</organism>
<dbReference type="KEGG" id="cari:FNU76_01675"/>
<evidence type="ECO:0000313" key="3">
    <source>
        <dbReference type="Proteomes" id="UP000317550"/>
    </source>
</evidence>
<evidence type="ECO:0008006" key="4">
    <source>
        <dbReference type="Google" id="ProtNLM"/>
    </source>
</evidence>
<dbReference type="InterPro" id="IPR031325">
    <property type="entry name" value="RHS_repeat"/>
</dbReference>
<proteinExistence type="predicted"/>
<gene>
    <name evidence="2" type="ORF">FNU76_01675</name>
</gene>
<dbReference type="InterPro" id="IPR006530">
    <property type="entry name" value="YD"/>
</dbReference>
<dbReference type="NCBIfam" id="TIGR01643">
    <property type="entry name" value="YD_repeat_2x"/>
    <property type="match status" value="1"/>
</dbReference>
<evidence type="ECO:0000313" key="2">
    <source>
        <dbReference type="EMBL" id="QDQ29175.1"/>
    </source>
</evidence>
<feature type="region of interest" description="Disordered" evidence="1">
    <location>
        <begin position="33"/>
        <end position="67"/>
    </location>
</feature>
<reference evidence="3" key="1">
    <citation type="submission" date="2019-07" db="EMBL/GenBank/DDBJ databases">
        <title>Chitinimonas sp. nov., isolated from Ny-Alesund, arctica soil.</title>
        <authorList>
            <person name="Xu Q."/>
            <person name="Peng F."/>
        </authorList>
    </citation>
    <scope>NUCLEOTIDE SEQUENCE [LARGE SCALE GENOMIC DNA]</scope>
    <source>
        <strain evidence="3">R3-44</strain>
    </source>
</reference>
<dbReference type="EMBL" id="CP041730">
    <property type="protein sequence ID" value="QDQ29175.1"/>
    <property type="molecule type" value="Genomic_DNA"/>
</dbReference>
<dbReference type="Pfam" id="PF05593">
    <property type="entry name" value="RHS_repeat"/>
    <property type="match status" value="1"/>
</dbReference>
<evidence type="ECO:0000256" key="1">
    <source>
        <dbReference type="SAM" id="MobiDB-lite"/>
    </source>
</evidence>
<name>A0A516SM06_9NEIS</name>
<dbReference type="AlphaFoldDB" id="A0A516SM06"/>
<dbReference type="Proteomes" id="UP000317550">
    <property type="component" value="Chromosome"/>
</dbReference>
<protein>
    <recommendedName>
        <fullName evidence="4">RHS repeat protein</fullName>
    </recommendedName>
</protein>
<dbReference type="RefSeq" id="WP_144280543.1">
    <property type="nucleotide sequence ID" value="NZ_CP041730.1"/>
</dbReference>